<keyword evidence="2" id="KW-1185">Reference proteome</keyword>
<accession>A0A1Q8YKP3</accession>
<evidence type="ECO:0000313" key="2">
    <source>
        <dbReference type="Proteomes" id="UP000185911"/>
    </source>
</evidence>
<name>A0A1Q8YKP3_9BURK</name>
<reference evidence="1 2" key="1">
    <citation type="submission" date="2017-01" db="EMBL/GenBank/DDBJ databases">
        <title>Genome sequence of Rhodoferax antarcticus ANT.BR, a psychrophilic purple nonsulfur bacterium from an Antarctic microbial mat.</title>
        <authorList>
            <person name="Baker J."/>
            <person name="Riester C."/>
            <person name="Skinner B."/>
            <person name="Newell A."/>
            <person name="Swingley W."/>
            <person name="Madigan M."/>
            <person name="Jung D."/>
            <person name="Asao M."/>
            <person name="Chen M."/>
            <person name="Loughlin P."/>
            <person name="Pan H."/>
            <person name="Lin S."/>
            <person name="Li N."/>
            <person name="Shaw J."/>
            <person name="Prado M."/>
            <person name="Sherman C."/>
            <person name="Li X."/>
            <person name="Tang J."/>
            <person name="Blankenship R."/>
            <person name="Zhao T."/>
            <person name="Touchman J."/>
            <person name="Sattley M."/>
        </authorList>
    </citation>
    <scope>NUCLEOTIDE SEQUENCE [LARGE SCALE GENOMIC DNA]</scope>
    <source>
        <strain evidence="1 2">ANT.BR</strain>
    </source>
</reference>
<organism evidence="1 2">
    <name type="scientific">Rhodoferax antarcticus ANT.BR</name>
    <dbReference type="NCBI Taxonomy" id="1111071"/>
    <lineage>
        <taxon>Bacteria</taxon>
        <taxon>Pseudomonadati</taxon>
        <taxon>Pseudomonadota</taxon>
        <taxon>Betaproteobacteria</taxon>
        <taxon>Burkholderiales</taxon>
        <taxon>Comamonadaceae</taxon>
        <taxon>Rhodoferax</taxon>
    </lineage>
</organism>
<dbReference type="EMBL" id="MSYM01000001">
    <property type="protein sequence ID" value="OLP08517.1"/>
    <property type="molecule type" value="Genomic_DNA"/>
</dbReference>
<sequence length="55" mass="5838">MASELLGNKSASLYDGALHGWTLAKRQLAGAAPLQSAGSCRLEHLTEPIKAAYLR</sequence>
<dbReference type="Proteomes" id="UP000185911">
    <property type="component" value="Unassembled WGS sequence"/>
</dbReference>
<evidence type="ECO:0000313" key="1">
    <source>
        <dbReference type="EMBL" id="OLP08517.1"/>
    </source>
</evidence>
<gene>
    <name evidence="1" type="ORF">BLL52_0124</name>
</gene>
<dbReference type="AlphaFoldDB" id="A0A1Q8YKP3"/>
<protein>
    <submittedName>
        <fullName evidence="1">Uncharacterized protein</fullName>
    </submittedName>
</protein>
<proteinExistence type="predicted"/>
<comment type="caution">
    <text evidence="1">The sequence shown here is derived from an EMBL/GenBank/DDBJ whole genome shotgun (WGS) entry which is preliminary data.</text>
</comment>